<reference evidence="2 3" key="1">
    <citation type="journal article" date="2015" name="BMC Genomics">
        <title>Transcriptome analysis of thermophilic methylotrophic Bacillus methanolicus MGA3 using RNA-sequencing provides detailed insights into its previously uncharted transcriptional landscape.</title>
        <authorList>
            <person name="Irla M."/>
            <person name="Neshat A."/>
            <person name="Brautaset T."/>
            <person name="Ruckert C."/>
            <person name="Kalinowski J."/>
            <person name="Wendisch V.F."/>
        </authorList>
    </citation>
    <scope>NUCLEOTIDE SEQUENCE [LARGE SCALE GENOMIC DNA]</scope>
    <source>
        <strain evidence="3">MGA3 / ATCC 53907</strain>
    </source>
</reference>
<keyword evidence="3" id="KW-1185">Reference proteome</keyword>
<dbReference type="EMBL" id="CP007739">
    <property type="protein sequence ID" value="AIE60312.1"/>
    <property type="molecule type" value="Genomic_DNA"/>
</dbReference>
<feature type="transmembrane region" description="Helical" evidence="1">
    <location>
        <begin position="7"/>
        <end position="29"/>
    </location>
</feature>
<evidence type="ECO:0000313" key="2">
    <source>
        <dbReference type="EMBL" id="AIE60312.1"/>
    </source>
</evidence>
<dbReference type="Proteomes" id="UP000027602">
    <property type="component" value="Chromosome"/>
</dbReference>
<protein>
    <submittedName>
        <fullName evidence="2">Putative membrane protein</fullName>
    </submittedName>
</protein>
<dbReference type="KEGG" id="bmet:BMMGA3_09570"/>
<keyword evidence="1" id="KW-1133">Transmembrane helix</keyword>
<dbReference type="AlphaFoldDB" id="I3E986"/>
<keyword evidence="1" id="KW-0812">Transmembrane</keyword>
<sequence length="43" mass="4631">MLYIVHLAILMAMATVILMAATVIHFMGIETCALGVPSLVEEL</sequence>
<evidence type="ECO:0000313" key="3">
    <source>
        <dbReference type="Proteomes" id="UP000027602"/>
    </source>
</evidence>
<dbReference type="HOGENOM" id="CLU_3229705_0_0_9"/>
<name>I3E986_BACMM</name>
<proteinExistence type="predicted"/>
<gene>
    <name evidence="2" type="ORF">BMMGA3_09570</name>
</gene>
<organism evidence="2 3">
    <name type="scientific">Bacillus methanolicus (strain MGA3 / ATCC 53907)</name>
    <dbReference type="NCBI Taxonomy" id="796606"/>
    <lineage>
        <taxon>Bacteria</taxon>
        <taxon>Bacillati</taxon>
        <taxon>Bacillota</taxon>
        <taxon>Bacilli</taxon>
        <taxon>Bacillales</taxon>
        <taxon>Bacillaceae</taxon>
        <taxon>Bacillus</taxon>
    </lineage>
</organism>
<keyword evidence="1" id="KW-0472">Membrane</keyword>
<accession>I3E986</accession>
<evidence type="ECO:0000256" key="1">
    <source>
        <dbReference type="SAM" id="Phobius"/>
    </source>
</evidence>